<evidence type="ECO:0000313" key="3">
    <source>
        <dbReference type="Proteomes" id="UP000094893"/>
    </source>
</evidence>
<reference evidence="2 3" key="1">
    <citation type="journal article" date="2016" name="Int. J. Mol. Sci.">
        <title>Comparative genomics of the extreme acidophile Acidithiobacillus thiooxidans reveals intraspecific divergence and niche adaptation.</title>
        <authorList>
            <person name="Zhang X."/>
            <person name="Feng X."/>
            <person name="Tao J."/>
            <person name="Ma L."/>
            <person name="Xiao Y."/>
            <person name="Liang Y."/>
            <person name="Liu X."/>
            <person name="Yin H."/>
        </authorList>
    </citation>
    <scope>NUCLEOTIDE SEQUENCE [LARGE SCALE GENOMIC DNA]</scope>
    <source>
        <strain evidence="2 3">A02</strain>
    </source>
</reference>
<proteinExistence type="predicted"/>
<feature type="compositionally biased region" description="Basic and acidic residues" evidence="1">
    <location>
        <begin position="10"/>
        <end position="29"/>
    </location>
</feature>
<dbReference type="Proteomes" id="UP000094893">
    <property type="component" value="Unassembled WGS sequence"/>
</dbReference>
<evidence type="ECO:0000313" key="2">
    <source>
        <dbReference type="EMBL" id="OCX76227.1"/>
    </source>
</evidence>
<comment type="caution">
    <text evidence="2">The sequence shown here is derived from an EMBL/GenBank/DDBJ whole genome shotgun (WGS) entry which is preliminary data.</text>
</comment>
<feature type="region of interest" description="Disordered" evidence="1">
    <location>
        <begin position="1"/>
        <end position="29"/>
    </location>
</feature>
<dbReference type="RefSeq" id="WP_024893288.1">
    <property type="nucleotide sequence ID" value="NZ_LWRZ01000067.1"/>
</dbReference>
<dbReference type="EMBL" id="LWSA01000028">
    <property type="protein sequence ID" value="OCX76227.1"/>
    <property type="molecule type" value="Genomic_DNA"/>
</dbReference>
<name>A0A1C2IJN9_ACITH</name>
<dbReference type="AlphaFoldDB" id="A0A1C2IJN9"/>
<evidence type="ECO:0000256" key="1">
    <source>
        <dbReference type="SAM" id="MobiDB-lite"/>
    </source>
</evidence>
<protein>
    <submittedName>
        <fullName evidence="2">Uncharacterized protein</fullName>
    </submittedName>
</protein>
<accession>A0A1C2IJN9</accession>
<gene>
    <name evidence="2" type="ORF">A6P07_02730</name>
</gene>
<sequence>MNANALNAWIHEEMQASSRDPKRQERLKKLAEKAKASAKHLHAEALPVGSYQRQIAMVHQRKLATEAMQLGYQMPDEDLQELGLHVAGHALGLGLGLSL</sequence>
<organism evidence="2 3">
    <name type="scientific">Acidithiobacillus thiooxidans</name>
    <name type="common">Thiobacillus thiooxidans</name>
    <dbReference type="NCBI Taxonomy" id="930"/>
    <lineage>
        <taxon>Bacteria</taxon>
        <taxon>Pseudomonadati</taxon>
        <taxon>Pseudomonadota</taxon>
        <taxon>Acidithiobacillia</taxon>
        <taxon>Acidithiobacillales</taxon>
        <taxon>Acidithiobacillaceae</taxon>
        <taxon>Acidithiobacillus</taxon>
    </lineage>
</organism>